<dbReference type="STRING" id="1122198.SAMN02745729_101266"/>
<organism evidence="1 2">
    <name type="scientific">Marinobacterium iners DSM 11526</name>
    <dbReference type="NCBI Taxonomy" id="1122198"/>
    <lineage>
        <taxon>Bacteria</taxon>
        <taxon>Pseudomonadati</taxon>
        <taxon>Pseudomonadota</taxon>
        <taxon>Gammaproteobacteria</taxon>
        <taxon>Oceanospirillales</taxon>
        <taxon>Oceanospirillaceae</taxon>
        <taxon>Marinobacterium</taxon>
    </lineage>
</organism>
<sequence>MSHQSGFLYVYSYLMGMKMVSQLYWKVIDQFYNVQNIRDCQGKSETRIKNNTKEIA</sequence>
<name>A0A1H3XWC7_9GAMM</name>
<dbReference type="Proteomes" id="UP000242469">
    <property type="component" value="Unassembled WGS sequence"/>
</dbReference>
<evidence type="ECO:0000313" key="2">
    <source>
        <dbReference type="Proteomes" id="UP000242469"/>
    </source>
</evidence>
<evidence type="ECO:0000313" key="1">
    <source>
        <dbReference type="EMBL" id="SEA02904.1"/>
    </source>
</evidence>
<gene>
    <name evidence="1" type="ORF">SAMN02745729_101266</name>
</gene>
<accession>A0A1H3XWC7</accession>
<dbReference type="AlphaFoldDB" id="A0A1H3XWC7"/>
<proteinExistence type="predicted"/>
<keyword evidence="2" id="KW-1185">Reference proteome</keyword>
<dbReference type="EMBL" id="FNRJ01000001">
    <property type="protein sequence ID" value="SEA02904.1"/>
    <property type="molecule type" value="Genomic_DNA"/>
</dbReference>
<protein>
    <submittedName>
        <fullName evidence="1">Uncharacterized protein</fullName>
    </submittedName>
</protein>
<reference evidence="2" key="1">
    <citation type="submission" date="2016-10" db="EMBL/GenBank/DDBJ databases">
        <authorList>
            <person name="Varghese N."/>
            <person name="Submissions S."/>
        </authorList>
    </citation>
    <scope>NUCLEOTIDE SEQUENCE [LARGE SCALE GENOMIC DNA]</scope>
    <source>
        <strain evidence="2">DSM 11526</strain>
    </source>
</reference>